<dbReference type="InterPro" id="IPR026444">
    <property type="entry name" value="Secre_tail"/>
</dbReference>
<reference evidence="1 2" key="1">
    <citation type="submission" date="2016-11" db="EMBL/GenBank/DDBJ databases">
        <authorList>
            <person name="Jaros S."/>
            <person name="Januszkiewicz K."/>
            <person name="Wedrychowicz H."/>
        </authorList>
    </citation>
    <scope>NUCLEOTIDE SEQUENCE [LARGE SCALE GENOMIC DNA]</scope>
    <source>
        <strain evidence="1 2">BPI-34</strain>
    </source>
</reference>
<sequence>MLMRRILLISTILFLLAAPVLATGMLMDPASSAQFDEPSIAVEGHIVTVSGAQGKTLQVVSLTGRLVAEYEIDAPVQRLELNLSKGCYILKVGKVVRKVSIR</sequence>
<organism evidence="1 2">
    <name type="scientific">Xylanibacter ruminicola</name>
    <name type="common">Prevotella ruminicola</name>
    <dbReference type="NCBI Taxonomy" id="839"/>
    <lineage>
        <taxon>Bacteria</taxon>
        <taxon>Pseudomonadati</taxon>
        <taxon>Bacteroidota</taxon>
        <taxon>Bacteroidia</taxon>
        <taxon>Bacteroidales</taxon>
        <taxon>Prevotellaceae</taxon>
        <taxon>Xylanibacter</taxon>
    </lineage>
</organism>
<name>A0A1M7GVV3_XYLRU</name>
<dbReference type="AlphaFoldDB" id="A0A1M7GVV3"/>
<evidence type="ECO:0000313" key="2">
    <source>
        <dbReference type="Proteomes" id="UP000184280"/>
    </source>
</evidence>
<dbReference type="Proteomes" id="UP000184280">
    <property type="component" value="Unassembled WGS sequence"/>
</dbReference>
<evidence type="ECO:0000313" key="1">
    <source>
        <dbReference type="EMBL" id="SHM19979.1"/>
    </source>
</evidence>
<accession>A0A1M7GVV3</accession>
<gene>
    <name evidence="1" type="ORF">SAMN04488494_1571</name>
</gene>
<proteinExistence type="predicted"/>
<dbReference type="NCBIfam" id="TIGR04183">
    <property type="entry name" value="Por_Secre_tail"/>
    <property type="match status" value="1"/>
</dbReference>
<protein>
    <submittedName>
        <fullName evidence="1">Por secretion system C-terminal sorting domain-containing protein</fullName>
    </submittedName>
</protein>
<dbReference type="EMBL" id="FRCJ01000002">
    <property type="protein sequence ID" value="SHM19979.1"/>
    <property type="molecule type" value="Genomic_DNA"/>
</dbReference>